<accession>A0A673LNA7</accession>
<dbReference type="SUPFAM" id="SSF56672">
    <property type="entry name" value="DNA/RNA polymerases"/>
    <property type="match status" value="1"/>
</dbReference>
<dbReference type="CDD" id="cd01650">
    <property type="entry name" value="RT_nLTR_like"/>
    <property type="match status" value="1"/>
</dbReference>
<name>A0A673LNA7_9TELE</name>
<keyword evidence="3" id="KW-1185">Reference proteome</keyword>
<dbReference type="PROSITE" id="PS50878">
    <property type="entry name" value="RT_POL"/>
    <property type="match status" value="1"/>
</dbReference>
<dbReference type="InterPro" id="IPR043502">
    <property type="entry name" value="DNA/RNA_pol_sf"/>
</dbReference>
<proteinExistence type="predicted"/>
<sequence length="333" mass="37693">YDFYKSLYTSDNPVDLHKCTTFLNSITLPKLQLADIDFLEDPLTLEKLKIAVKSLQKPKSPGSDGIPPELYLALWDTVGALILDSINYALKHKTFHRDQKTTLITLLLKDGKDPMECSSYRPISLICGDIKLYAKALALRSDKVMDKLIHFDQTGFIRGRLAADNVRRLFHILEMAELFTEDWAVLSLDAENAFDRLEWPYLWAVMKHLGFGPRFLSMIQILYETPLASVITGICQSLPFPLQRGTRQGCPLSPLLFALSLEPLAQAIREHKSIYPIVVHGSKHSISLYADDILLFLSNVKVSISQVLSVFSDFKNLAGYKINWHKSTLLPLN</sequence>
<dbReference type="Pfam" id="PF00078">
    <property type="entry name" value="RVT_1"/>
    <property type="match status" value="1"/>
</dbReference>
<reference evidence="2" key="2">
    <citation type="submission" date="2025-09" db="UniProtKB">
        <authorList>
            <consortium name="Ensembl"/>
        </authorList>
    </citation>
    <scope>IDENTIFICATION</scope>
</reference>
<evidence type="ECO:0000259" key="1">
    <source>
        <dbReference type="PROSITE" id="PS50878"/>
    </source>
</evidence>
<evidence type="ECO:0000313" key="3">
    <source>
        <dbReference type="Proteomes" id="UP000472270"/>
    </source>
</evidence>
<protein>
    <recommendedName>
        <fullName evidence="1">Reverse transcriptase domain-containing protein</fullName>
    </recommendedName>
</protein>
<dbReference type="Proteomes" id="UP000472270">
    <property type="component" value="Unassembled WGS sequence"/>
</dbReference>
<organism evidence="2 3">
    <name type="scientific">Sinocyclocheilus rhinocerous</name>
    <dbReference type="NCBI Taxonomy" id="307959"/>
    <lineage>
        <taxon>Eukaryota</taxon>
        <taxon>Metazoa</taxon>
        <taxon>Chordata</taxon>
        <taxon>Craniata</taxon>
        <taxon>Vertebrata</taxon>
        <taxon>Euteleostomi</taxon>
        <taxon>Actinopterygii</taxon>
        <taxon>Neopterygii</taxon>
        <taxon>Teleostei</taxon>
        <taxon>Ostariophysi</taxon>
        <taxon>Cypriniformes</taxon>
        <taxon>Cyprinidae</taxon>
        <taxon>Cyprininae</taxon>
        <taxon>Sinocyclocheilus</taxon>
    </lineage>
</organism>
<dbReference type="PANTHER" id="PTHR31635">
    <property type="entry name" value="REVERSE TRANSCRIPTASE DOMAIN-CONTAINING PROTEIN-RELATED"/>
    <property type="match status" value="1"/>
</dbReference>
<feature type="domain" description="Reverse transcriptase" evidence="1">
    <location>
        <begin position="88"/>
        <end position="333"/>
    </location>
</feature>
<evidence type="ECO:0000313" key="2">
    <source>
        <dbReference type="Ensembl" id="ENSSRHP00000078925.1"/>
    </source>
</evidence>
<dbReference type="Ensembl" id="ENSSRHT00000081067.1">
    <property type="protein sequence ID" value="ENSSRHP00000078925.1"/>
    <property type="gene ID" value="ENSSRHG00000039148.1"/>
</dbReference>
<dbReference type="PANTHER" id="PTHR31635:SF196">
    <property type="entry name" value="REVERSE TRANSCRIPTASE DOMAIN-CONTAINING PROTEIN-RELATED"/>
    <property type="match status" value="1"/>
</dbReference>
<reference evidence="2" key="1">
    <citation type="submission" date="2025-08" db="UniProtKB">
        <authorList>
            <consortium name="Ensembl"/>
        </authorList>
    </citation>
    <scope>IDENTIFICATION</scope>
</reference>
<dbReference type="AlphaFoldDB" id="A0A673LNA7"/>
<dbReference type="InterPro" id="IPR000477">
    <property type="entry name" value="RT_dom"/>
</dbReference>